<evidence type="ECO:0000256" key="4">
    <source>
        <dbReference type="ARBA" id="ARBA00022801"/>
    </source>
</evidence>
<dbReference type="SUPFAM" id="SSF56601">
    <property type="entry name" value="beta-lactamase/transpeptidase-like"/>
    <property type="match status" value="1"/>
</dbReference>
<dbReference type="NCBIfam" id="NF002132">
    <property type="entry name" value="PRK00971.1-1"/>
    <property type="match status" value="1"/>
</dbReference>
<dbReference type="InterPro" id="IPR015868">
    <property type="entry name" value="Glutaminase"/>
</dbReference>
<dbReference type="RefSeq" id="WP_110299072.1">
    <property type="nucleotide sequence ID" value="NZ_QJJM01000008.1"/>
</dbReference>
<sequence length="307" mass="32884">MDWQAITQRIEVAVAPHIGTGKVADYIPALARVDPCKFGMAIVLGDGTMVTLGDSHEPFSIQSISKVFTLSMALRHYDEKVWDRVGREPSGSAFNSIVQLENEKGIPRNPLINAGAIVVTDMLVAQGGSAAFEAELMARFHRLSGDDSISVDEEVAESESATGSRNRALAHFMAAFGNMANPVEESLQAYFRQCAVRMSCRQLARAALFLAFDGCDPINRERLVSRENCRRINAVMMSCGHYDNSGDFAYRIGLPGKSGVGGGILCIAPGHGAIAVWSPGLNASGTSMVGAIALEELVEATGWSVFV</sequence>
<proteinExistence type="inferred from homology"/>
<evidence type="ECO:0000256" key="5">
    <source>
        <dbReference type="ARBA" id="ARBA00049534"/>
    </source>
</evidence>
<dbReference type="EMBL" id="QJJM01000008">
    <property type="protein sequence ID" value="PXW74376.1"/>
    <property type="molecule type" value="Genomic_DNA"/>
</dbReference>
<feature type="binding site" evidence="6">
    <location>
        <position position="166"/>
    </location>
    <ligand>
        <name>substrate</name>
    </ligand>
</feature>
<organism evidence="7 8">
    <name type="scientific">Blastomonas natatoria</name>
    <dbReference type="NCBI Taxonomy" id="34015"/>
    <lineage>
        <taxon>Bacteria</taxon>
        <taxon>Pseudomonadati</taxon>
        <taxon>Pseudomonadota</taxon>
        <taxon>Alphaproteobacteria</taxon>
        <taxon>Sphingomonadales</taxon>
        <taxon>Sphingomonadaceae</taxon>
        <taxon>Blastomonas</taxon>
    </lineage>
</organism>
<feature type="binding site" evidence="6">
    <location>
        <position position="159"/>
    </location>
    <ligand>
        <name>substrate</name>
    </ligand>
</feature>
<dbReference type="PANTHER" id="PTHR12544:SF29">
    <property type="entry name" value="GLUTAMINASE"/>
    <property type="match status" value="1"/>
</dbReference>
<dbReference type="GO" id="GO:0004359">
    <property type="term" value="F:glutaminase activity"/>
    <property type="evidence" value="ECO:0007669"/>
    <property type="project" value="UniProtKB-UniRule"/>
</dbReference>
<keyword evidence="6" id="KW-0007">Acetylation</keyword>
<evidence type="ECO:0000256" key="1">
    <source>
        <dbReference type="ARBA" id="ARBA00011076"/>
    </source>
</evidence>
<keyword evidence="4 6" id="KW-0378">Hydrolase</keyword>
<dbReference type="Proteomes" id="UP000248014">
    <property type="component" value="Unassembled WGS sequence"/>
</dbReference>
<feature type="binding site" evidence="6">
    <location>
        <position position="190"/>
    </location>
    <ligand>
        <name>substrate</name>
    </ligand>
</feature>
<comment type="catalytic activity">
    <reaction evidence="5 6">
        <text>L-glutamine + H2O = L-glutamate + NH4(+)</text>
        <dbReference type="Rhea" id="RHEA:15889"/>
        <dbReference type="ChEBI" id="CHEBI:15377"/>
        <dbReference type="ChEBI" id="CHEBI:28938"/>
        <dbReference type="ChEBI" id="CHEBI:29985"/>
        <dbReference type="ChEBI" id="CHEBI:58359"/>
        <dbReference type="EC" id="3.5.1.2"/>
    </reaction>
</comment>
<reference evidence="7 8" key="1">
    <citation type="submission" date="2018-05" db="EMBL/GenBank/DDBJ databases">
        <title>Genomic Encyclopedia of Type Strains, Phase IV (KMG-IV): sequencing the most valuable type-strain genomes for metagenomic binning, comparative biology and taxonomic classification.</title>
        <authorList>
            <person name="Goeker M."/>
        </authorList>
    </citation>
    <scope>NUCLEOTIDE SEQUENCE [LARGE SCALE GENOMIC DNA]</scope>
    <source>
        <strain evidence="7 8">DSM 3183</strain>
    </source>
</reference>
<dbReference type="Gene3D" id="3.40.710.10">
    <property type="entry name" value="DD-peptidase/beta-lactamase superfamily"/>
    <property type="match status" value="1"/>
</dbReference>
<comment type="subunit">
    <text evidence="2 6">Homotetramer.</text>
</comment>
<comment type="caution">
    <text evidence="7">The sequence shown here is derived from an EMBL/GenBank/DDBJ whole genome shotgun (WGS) entry which is preliminary data.</text>
</comment>
<keyword evidence="8" id="KW-1185">Reference proteome</keyword>
<dbReference type="GO" id="GO:0006537">
    <property type="term" value="P:glutamate biosynthetic process"/>
    <property type="evidence" value="ECO:0007669"/>
    <property type="project" value="TreeGrafter"/>
</dbReference>
<evidence type="ECO:0000256" key="2">
    <source>
        <dbReference type="ARBA" id="ARBA00011881"/>
    </source>
</evidence>
<protein>
    <recommendedName>
        <fullName evidence="3 6">Glutaminase</fullName>
        <ecNumber evidence="3 6">3.5.1.2</ecNumber>
    </recommendedName>
</protein>
<feature type="binding site" evidence="6">
    <location>
        <position position="242"/>
    </location>
    <ligand>
        <name>substrate</name>
    </ligand>
</feature>
<accession>A0A2V3UY95</accession>
<dbReference type="HAMAP" id="MF_00313">
    <property type="entry name" value="Glutaminase"/>
    <property type="match status" value="1"/>
</dbReference>
<evidence type="ECO:0000313" key="7">
    <source>
        <dbReference type="EMBL" id="PXW74376.1"/>
    </source>
</evidence>
<feature type="binding site" evidence="6">
    <location>
        <position position="63"/>
    </location>
    <ligand>
        <name>substrate</name>
    </ligand>
</feature>
<evidence type="ECO:0000313" key="8">
    <source>
        <dbReference type="Proteomes" id="UP000248014"/>
    </source>
</evidence>
<feature type="binding site" evidence="6">
    <location>
        <position position="260"/>
    </location>
    <ligand>
        <name>substrate</name>
    </ligand>
</feature>
<comment type="similarity">
    <text evidence="1 6">Belongs to the glutaminase family.</text>
</comment>
<evidence type="ECO:0000256" key="3">
    <source>
        <dbReference type="ARBA" id="ARBA00012918"/>
    </source>
</evidence>
<dbReference type="Pfam" id="PF04960">
    <property type="entry name" value="Glutaminase"/>
    <property type="match status" value="1"/>
</dbReference>
<dbReference type="GO" id="GO:0006543">
    <property type="term" value="P:L-glutamine catabolic process"/>
    <property type="evidence" value="ECO:0007669"/>
    <property type="project" value="TreeGrafter"/>
</dbReference>
<evidence type="ECO:0000256" key="6">
    <source>
        <dbReference type="HAMAP-Rule" id="MF_00313"/>
    </source>
</evidence>
<dbReference type="PANTHER" id="PTHR12544">
    <property type="entry name" value="GLUTAMINASE"/>
    <property type="match status" value="1"/>
</dbReference>
<dbReference type="InterPro" id="IPR012338">
    <property type="entry name" value="Beta-lactam/transpept-like"/>
</dbReference>
<name>A0A2V3UY95_9SPHN</name>
<dbReference type="NCBIfam" id="NF002133">
    <property type="entry name" value="PRK00971.1-2"/>
    <property type="match status" value="1"/>
</dbReference>
<dbReference type="NCBIfam" id="TIGR03814">
    <property type="entry name" value="Gln_ase"/>
    <property type="match status" value="1"/>
</dbReference>
<feature type="binding site" evidence="6">
    <location>
        <position position="113"/>
    </location>
    <ligand>
        <name>substrate</name>
    </ligand>
</feature>
<dbReference type="OrthoDB" id="9788822at2"/>
<gene>
    <name evidence="6" type="primary">glsA</name>
    <name evidence="7" type="ORF">C7451_10837</name>
</gene>
<dbReference type="AlphaFoldDB" id="A0A2V3UY95"/>
<dbReference type="FunFam" id="3.40.710.10:FF:000005">
    <property type="entry name" value="Glutaminase"/>
    <property type="match status" value="1"/>
</dbReference>
<dbReference type="EC" id="3.5.1.2" evidence="3 6"/>